<organism evidence="1 2">
    <name type="scientific">Endozoicomonas lisbonensis</name>
    <dbReference type="NCBI Taxonomy" id="3120522"/>
    <lineage>
        <taxon>Bacteria</taxon>
        <taxon>Pseudomonadati</taxon>
        <taxon>Pseudomonadota</taxon>
        <taxon>Gammaproteobacteria</taxon>
        <taxon>Oceanospirillales</taxon>
        <taxon>Endozoicomonadaceae</taxon>
        <taxon>Endozoicomonas</taxon>
    </lineage>
</organism>
<proteinExistence type="predicted"/>
<keyword evidence="2" id="KW-1185">Reference proteome</keyword>
<evidence type="ECO:0000313" key="1">
    <source>
        <dbReference type="EMBL" id="MET4756188.1"/>
    </source>
</evidence>
<dbReference type="Proteomes" id="UP001549366">
    <property type="component" value="Unassembled WGS sequence"/>
</dbReference>
<comment type="caution">
    <text evidence="1">The sequence shown here is derived from an EMBL/GenBank/DDBJ whole genome shotgun (WGS) entry which is preliminary data.</text>
</comment>
<gene>
    <name evidence="1" type="ORF">V5J35_001380</name>
</gene>
<dbReference type="EMBL" id="JBEWTB010000002">
    <property type="protein sequence ID" value="MET4756188.1"/>
    <property type="molecule type" value="Genomic_DNA"/>
</dbReference>
<dbReference type="InterPro" id="IPR009510">
    <property type="entry name" value="T3SS_K"/>
</dbReference>
<accession>A0ABV2SEK7</accession>
<reference evidence="1 2" key="1">
    <citation type="submission" date="2024-06" db="EMBL/GenBank/DDBJ databases">
        <title>Genomic Encyclopedia of Type Strains, Phase V (KMG-V): Genome sequencing to study the core and pangenomes of soil and plant-associated prokaryotes.</title>
        <authorList>
            <person name="Whitman W."/>
        </authorList>
    </citation>
    <scope>NUCLEOTIDE SEQUENCE [LARGE SCALE GENOMIC DNA]</scope>
    <source>
        <strain evidence="1 2">NE40</strain>
    </source>
</reference>
<name>A0ABV2SEK7_9GAMM</name>
<evidence type="ECO:0000313" key="2">
    <source>
        <dbReference type="Proteomes" id="UP001549366"/>
    </source>
</evidence>
<sequence>MNASHPLIDGRQSLDLFQRVAEFNLYLVRYIDSTWLKTVKLSPLVSQLRKAGNADFHLSHYLLTQFSLHEDYDYDFEEPAKRIVLAKTEVLLETATYIGIILNEDVIRNAVRRDERAALEQCLGADAYRFAVKKAQFVSRAASKQGPSLLIDWNHLQRFKQYLQTSGVQVIGKAFSQAPLSFRKRLELKLPQSCKDALTNTSTVNLSETDCVNLLVKTYREVDKEWRLLLS</sequence>
<dbReference type="Pfam" id="PF06578">
    <property type="entry name" value="YscK"/>
    <property type="match status" value="1"/>
</dbReference>
<dbReference type="RefSeq" id="WP_354010545.1">
    <property type="nucleotide sequence ID" value="NZ_JBEWTA010000001.1"/>
</dbReference>
<protein>
    <submittedName>
        <fullName evidence="1">Uncharacterized protein</fullName>
    </submittedName>
</protein>